<dbReference type="Proteomes" id="UP000618795">
    <property type="component" value="Unassembled WGS sequence"/>
</dbReference>
<keyword evidence="2" id="KW-1185">Reference proteome</keyword>
<dbReference type="EMBL" id="BMTD01000038">
    <property type="protein sequence ID" value="GGV29960.1"/>
    <property type="molecule type" value="Genomic_DNA"/>
</dbReference>
<evidence type="ECO:0000313" key="1">
    <source>
        <dbReference type="EMBL" id="GGV29960.1"/>
    </source>
</evidence>
<evidence type="ECO:0000313" key="2">
    <source>
        <dbReference type="Proteomes" id="UP000618795"/>
    </source>
</evidence>
<reference evidence="1" key="1">
    <citation type="journal article" date="2014" name="Int. J. Syst. Evol. Microbiol.">
        <title>Complete genome sequence of Corynebacterium casei LMG S-19264T (=DSM 44701T), isolated from a smear-ripened cheese.</title>
        <authorList>
            <consortium name="US DOE Joint Genome Institute (JGI-PGF)"/>
            <person name="Walter F."/>
            <person name="Albersmeier A."/>
            <person name="Kalinowski J."/>
            <person name="Ruckert C."/>
        </authorList>
    </citation>
    <scope>NUCLEOTIDE SEQUENCE</scope>
    <source>
        <strain evidence="1">JCM 4369</strain>
    </source>
</reference>
<dbReference type="AlphaFoldDB" id="A0A918MGL7"/>
<accession>A0A918MGL7</accession>
<organism evidence="1 2">
    <name type="scientific">Streptomyces filipinensis</name>
    <dbReference type="NCBI Taxonomy" id="66887"/>
    <lineage>
        <taxon>Bacteria</taxon>
        <taxon>Bacillati</taxon>
        <taxon>Actinomycetota</taxon>
        <taxon>Actinomycetes</taxon>
        <taxon>Kitasatosporales</taxon>
        <taxon>Streptomycetaceae</taxon>
        <taxon>Streptomyces</taxon>
    </lineage>
</organism>
<protein>
    <submittedName>
        <fullName evidence="1">Uncharacterized protein</fullName>
    </submittedName>
</protein>
<sequence>MLRGWTTALPRPWLVLIADAPVRPVRAARYRYKALEGRLAGTAIVPYLPVLRAVEGAEEALQHTDVQAAAVKLRRQLEGK</sequence>
<reference evidence="1" key="2">
    <citation type="submission" date="2020-09" db="EMBL/GenBank/DDBJ databases">
        <authorList>
            <person name="Sun Q."/>
            <person name="Ohkuma M."/>
        </authorList>
    </citation>
    <scope>NUCLEOTIDE SEQUENCE</scope>
    <source>
        <strain evidence="1">JCM 4369</strain>
    </source>
</reference>
<gene>
    <name evidence="1" type="ORF">GCM10010260_83170</name>
</gene>
<proteinExistence type="predicted"/>
<name>A0A918MGL7_9ACTN</name>
<comment type="caution">
    <text evidence="1">The sequence shown here is derived from an EMBL/GenBank/DDBJ whole genome shotgun (WGS) entry which is preliminary data.</text>
</comment>